<organism evidence="1 2">
    <name type="scientific">Biostraticola tofi</name>
    <dbReference type="NCBI Taxonomy" id="466109"/>
    <lineage>
        <taxon>Bacteria</taxon>
        <taxon>Pseudomonadati</taxon>
        <taxon>Pseudomonadota</taxon>
        <taxon>Gammaproteobacteria</taxon>
        <taxon>Enterobacterales</taxon>
        <taxon>Bruguierivoracaceae</taxon>
        <taxon>Biostraticola</taxon>
    </lineage>
</organism>
<dbReference type="EMBL" id="SMCR01000005">
    <property type="protein sequence ID" value="TCV95452.1"/>
    <property type="molecule type" value="Genomic_DNA"/>
</dbReference>
<dbReference type="RefSeq" id="WP_131865560.1">
    <property type="nucleotide sequence ID" value="NZ_SMCR01000005.1"/>
</dbReference>
<gene>
    <name evidence="1" type="ORF">EDC52_10554</name>
</gene>
<reference evidence="1 2" key="1">
    <citation type="submission" date="2019-03" db="EMBL/GenBank/DDBJ databases">
        <title>Genomic Encyclopedia of Type Strains, Phase IV (KMG-IV): sequencing the most valuable type-strain genomes for metagenomic binning, comparative biology and taxonomic classification.</title>
        <authorList>
            <person name="Goeker M."/>
        </authorList>
    </citation>
    <scope>NUCLEOTIDE SEQUENCE [LARGE SCALE GENOMIC DNA]</scope>
    <source>
        <strain evidence="1 2">DSM 19580</strain>
    </source>
</reference>
<protein>
    <submittedName>
        <fullName evidence="1">AAA domain-containing protein</fullName>
    </submittedName>
</protein>
<proteinExistence type="predicted"/>
<dbReference type="Proteomes" id="UP000295719">
    <property type="component" value="Unassembled WGS sequence"/>
</dbReference>
<evidence type="ECO:0000313" key="2">
    <source>
        <dbReference type="Proteomes" id="UP000295719"/>
    </source>
</evidence>
<dbReference type="Gene3D" id="3.40.50.300">
    <property type="entry name" value="P-loop containing nucleotide triphosphate hydrolases"/>
    <property type="match status" value="1"/>
</dbReference>
<dbReference type="InterPro" id="IPR027417">
    <property type="entry name" value="P-loop_NTPase"/>
</dbReference>
<evidence type="ECO:0000313" key="1">
    <source>
        <dbReference type="EMBL" id="TCV95452.1"/>
    </source>
</evidence>
<keyword evidence="2" id="KW-1185">Reference proteome</keyword>
<sequence length="186" mass="20785">MAVETGKRVVLVNGIPASGKSRLAAALSERTTWPVLSLDSIKNPFLERIEGVDREFNRLLGKASYQAIWSIVADAPAGTTFIIDAWFGFQPKELLHHYLLQANVRHGAEIWCKISAATAANRYQARLDQRLPGHPGKEYIPELVALAARAEPMMLTPFLTVEHTTPLDMDSVYKWITEALEENLIF</sequence>
<dbReference type="SUPFAM" id="SSF52540">
    <property type="entry name" value="P-loop containing nucleoside triphosphate hydrolases"/>
    <property type="match status" value="1"/>
</dbReference>
<accession>A0A4R3YSR4</accession>
<comment type="caution">
    <text evidence="1">The sequence shown here is derived from an EMBL/GenBank/DDBJ whole genome shotgun (WGS) entry which is preliminary data.</text>
</comment>
<dbReference type="AlphaFoldDB" id="A0A4R3YSR4"/>
<dbReference type="OrthoDB" id="9810372at2"/>
<name>A0A4R3YSR4_9GAMM</name>
<dbReference type="Pfam" id="PF13671">
    <property type="entry name" value="AAA_33"/>
    <property type="match status" value="1"/>
</dbReference>